<reference evidence="1 2" key="1">
    <citation type="journal article" date="2023" name="Plants (Basel)">
        <title>Bridging the Gap: Combining Genomics and Transcriptomics Approaches to Understand Stylosanthes scabra, an Orphan Legume from the Brazilian Caatinga.</title>
        <authorList>
            <person name="Ferreira-Neto J.R.C."/>
            <person name="da Silva M.D."/>
            <person name="Binneck E."/>
            <person name="de Melo N.F."/>
            <person name="da Silva R.H."/>
            <person name="de Melo A.L.T.M."/>
            <person name="Pandolfi V."/>
            <person name="Bustamante F.O."/>
            <person name="Brasileiro-Vidal A.C."/>
            <person name="Benko-Iseppon A.M."/>
        </authorList>
    </citation>
    <scope>NUCLEOTIDE SEQUENCE [LARGE SCALE GENOMIC DNA]</scope>
    <source>
        <tissue evidence="1">Leaves</tissue>
    </source>
</reference>
<evidence type="ECO:0000313" key="1">
    <source>
        <dbReference type="EMBL" id="MED6111209.1"/>
    </source>
</evidence>
<gene>
    <name evidence="1" type="ORF">PIB30_050367</name>
</gene>
<dbReference type="Proteomes" id="UP001341840">
    <property type="component" value="Unassembled WGS sequence"/>
</dbReference>
<accession>A0ABU6QH55</accession>
<protein>
    <submittedName>
        <fullName evidence="1">Uncharacterized protein</fullName>
    </submittedName>
</protein>
<comment type="caution">
    <text evidence="1">The sequence shown here is derived from an EMBL/GenBank/DDBJ whole genome shotgun (WGS) entry which is preliminary data.</text>
</comment>
<name>A0ABU6QH55_9FABA</name>
<proteinExistence type="predicted"/>
<keyword evidence="2" id="KW-1185">Reference proteome</keyword>
<evidence type="ECO:0000313" key="2">
    <source>
        <dbReference type="Proteomes" id="UP001341840"/>
    </source>
</evidence>
<organism evidence="1 2">
    <name type="scientific">Stylosanthes scabra</name>
    <dbReference type="NCBI Taxonomy" id="79078"/>
    <lineage>
        <taxon>Eukaryota</taxon>
        <taxon>Viridiplantae</taxon>
        <taxon>Streptophyta</taxon>
        <taxon>Embryophyta</taxon>
        <taxon>Tracheophyta</taxon>
        <taxon>Spermatophyta</taxon>
        <taxon>Magnoliopsida</taxon>
        <taxon>eudicotyledons</taxon>
        <taxon>Gunneridae</taxon>
        <taxon>Pentapetalae</taxon>
        <taxon>rosids</taxon>
        <taxon>fabids</taxon>
        <taxon>Fabales</taxon>
        <taxon>Fabaceae</taxon>
        <taxon>Papilionoideae</taxon>
        <taxon>50 kb inversion clade</taxon>
        <taxon>dalbergioids sensu lato</taxon>
        <taxon>Dalbergieae</taxon>
        <taxon>Pterocarpus clade</taxon>
        <taxon>Stylosanthes</taxon>
    </lineage>
</organism>
<sequence length="327" mass="35681">MGSSYSTHHTNLGKESTLFDSSATSTVARWGGAFTLSMGNWKENNDHTEVWGVEYKTKQNPNTMKLVCGFQLKVNRDNTGVDSIHLGIKDSSSENETKFSVKITRVARDGLSGGITDIDSSSGGAPVLFTRVEESCTIETNVVSYHCTNREGLFVLETKKKVSSENAYAVNLAHYYVIQSFGLSVTAKISRNKNGNGFDVELDGPIKHPNVELSKVLAKTFRTGIWSPHLCSHCCNNNNNNNNGSKKAIGVTKNSSLLKGTTPIQSNHEDQKGKDEVVVSQVVKQAMLSSNVEVQYNKGLINSTGNTSGFLNNSIIFMNYNKLPNLG</sequence>
<dbReference type="EMBL" id="JASCZI010000346">
    <property type="protein sequence ID" value="MED6111209.1"/>
    <property type="molecule type" value="Genomic_DNA"/>
</dbReference>